<reference evidence="2" key="1">
    <citation type="journal article" date="2014" name="Proc. Natl. Acad. Sci. U.S.A.">
        <title>Extensive sampling of basidiomycete genomes demonstrates inadequacy of the white-rot/brown-rot paradigm for wood decay fungi.</title>
        <authorList>
            <person name="Riley R."/>
            <person name="Salamov A.A."/>
            <person name="Brown D.W."/>
            <person name="Nagy L.G."/>
            <person name="Floudas D."/>
            <person name="Held B.W."/>
            <person name="Levasseur A."/>
            <person name="Lombard V."/>
            <person name="Morin E."/>
            <person name="Otillar R."/>
            <person name="Lindquist E.A."/>
            <person name="Sun H."/>
            <person name="LaButti K.M."/>
            <person name="Schmutz J."/>
            <person name="Jabbour D."/>
            <person name="Luo H."/>
            <person name="Baker S.E."/>
            <person name="Pisabarro A.G."/>
            <person name="Walton J.D."/>
            <person name="Blanchette R.A."/>
            <person name="Henrissat B."/>
            <person name="Martin F."/>
            <person name="Cullen D."/>
            <person name="Hibbett D.S."/>
            <person name="Grigoriev I.V."/>
        </authorList>
    </citation>
    <scope>NUCLEOTIDE SEQUENCE [LARGE SCALE GENOMIC DNA]</scope>
    <source>
        <strain evidence="2">FD-172 SS1</strain>
    </source>
</reference>
<accession>A0A067LVL9</accession>
<evidence type="ECO:0000313" key="1">
    <source>
        <dbReference type="EMBL" id="KDQ07373.1"/>
    </source>
</evidence>
<dbReference type="Proteomes" id="UP000027195">
    <property type="component" value="Unassembled WGS sequence"/>
</dbReference>
<name>A0A067LVL9_BOTB1</name>
<sequence length="254" mass="27370">MEILSIVLHSIPSAVVELDEDISPIDALFAGSTPRLREVVLRGAFVPLSSPMFSGLTRLDPFLLLHAIEPCPPLQVLALTDIYVASDFCLDPAPLSLKLPCLQILRMRQVILSSILTAEWDKKELAQTAAQTSHTWVTCFHSLSPSLSLSVTAATAAFSPPSSPPSCLPSAPHDVFHQALGLAVTGSATTTRLAGLAIRHHLIPLGLLLRQAAPNDRKMRACYEGLHEAHEQTDGQTMTTTTCARAFLTQHSAK</sequence>
<evidence type="ECO:0000313" key="2">
    <source>
        <dbReference type="Proteomes" id="UP000027195"/>
    </source>
</evidence>
<protein>
    <submittedName>
        <fullName evidence="1">Uncharacterized protein</fullName>
    </submittedName>
</protein>
<dbReference type="HOGENOM" id="CLU_1094115_0_0_1"/>
<keyword evidence="2" id="KW-1185">Reference proteome</keyword>
<proteinExistence type="predicted"/>
<organism evidence="1 2">
    <name type="scientific">Botryobasidium botryosum (strain FD-172 SS1)</name>
    <dbReference type="NCBI Taxonomy" id="930990"/>
    <lineage>
        <taxon>Eukaryota</taxon>
        <taxon>Fungi</taxon>
        <taxon>Dikarya</taxon>
        <taxon>Basidiomycota</taxon>
        <taxon>Agaricomycotina</taxon>
        <taxon>Agaricomycetes</taxon>
        <taxon>Cantharellales</taxon>
        <taxon>Botryobasidiaceae</taxon>
        <taxon>Botryobasidium</taxon>
    </lineage>
</organism>
<gene>
    <name evidence="1" type="ORF">BOTBODRAFT_180797</name>
</gene>
<dbReference type="InParanoid" id="A0A067LVL9"/>
<dbReference type="AlphaFoldDB" id="A0A067LVL9"/>
<dbReference type="EMBL" id="KL198109">
    <property type="protein sequence ID" value="KDQ07373.1"/>
    <property type="molecule type" value="Genomic_DNA"/>
</dbReference>